<dbReference type="InterPro" id="IPR010282">
    <property type="entry name" value="Uncharacterised_HutD/Ves"/>
</dbReference>
<dbReference type="PANTHER" id="PTHR37943:SF1">
    <property type="entry name" value="PROTEIN VES"/>
    <property type="match status" value="1"/>
</dbReference>
<dbReference type="CDD" id="cd20293">
    <property type="entry name" value="cupin_HutD_N"/>
    <property type="match status" value="1"/>
</dbReference>
<dbReference type="SUPFAM" id="SSF51182">
    <property type="entry name" value="RmlC-like cupins"/>
    <property type="match status" value="1"/>
</dbReference>
<dbReference type="PANTHER" id="PTHR37943">
    <property type="entry name" value="PROTEIN VES"/>
    <property type="match status" value="1"/>
</dbReference>
<comment type="caution">
    <text evidence="1">The sequence shown here is derived from an EMBL/GenBank/DDBJ whole genome shotgun (WGS) entry which is preliminary data.</text>
</comment>
<dbReference type="Proteomes" id="UP001433638">
    <property type="component" value="Unassembled WGS sequence"/>
</dbReference>
<evidence type="ECO:0000313" key="2">
    <source>
        <dbReference type="Proteomes" id="UP001433638"/>
    </source>
</evidence>
<dbReference type="InterPro" id="IPR014710">
    <property type="entry name" value="RmlC-like_jellyroll"/>
</dbReference>
<keyword evidence="2" id="KW-1185">Reference proteome</keyword>
<reference evidence="1" key="1">
    <citation type="submission" date="2024-06" db="EMBL/GenBank/DDBJ databases">
        <title>Genome sequence of Vogesella sp. MAHUQ-64.</title>
        <authorList>
            <person name="Huq M.A."/>
        </authorList>
    </citation>
    <scope>NUCLEOTIDE SEQUENCE</scope>
    <source>
        <strain evidence="1">MAHUQ-64</strain>
    </source>
</reference>
<organism evidence="1 2">
    <name type="scientific">Vogesella oryzagri</name>
    <dbReference type="NCBI Taxonomy" id="3160864"/>
    <lineage>
        <taxon>Bacteria</taxon>
        <taxon>Pseudomonadati</taxon>
        <taxon>Pseudomonadota</taxon>
        <taxon>Betaproteobacteria</taxon>
        <taxon>Neisseriales</taxon>
        <taxon>Chromobacteriaceae</taxon>
        <taxon>Vogesella</taxon>
    </lineage>
</organism>
<protein>
    <submittedName>
        <fullName evidence="1">HutD family protein</fullName>
    </submittedName>
</protein>
<dbReference type="Gene3D" id="2.60.120.10">
    <property type="entry name" value="Jelly Rolls"/>
    <property type="match status" value="1"/>
</dbReference>
<dbReference type="EMBL" id="JBEFLD010000003">
    <property type="protein sequence ID" value="MEQ6290156.1"/>
    <property type="molecule type" value="Genomic_DNA"/>
</dbReference>
<dbReference type="InterPro" id="IPR011051">
    <property type="entry name" value="RmlC_Cupin_sf"/>
</dbReference>
<accession>A0ABV1M273</accession>
<gene>
    <name evidence="1" type="ORF">ABNW52_05950</name>
</gene>
<proteinExistence type="predicted"/>
<dbReference type="Pfam" id="PF05962">
    <property type="entry name" value="HutD"/>
    <property type="match status" value="1"/>
</dbReference>
<evidence type="ECO:0000313" key="1">
    <source>
        <dbReference type="EMBL" id="MEQ6290156.1"/>
    </source>
</evidence>
<dbReference type="RefSeq" id="WP_349585383.1">
    <property type="nucleotide sequence ID" value="NZ_JBEFLD010000003.1"/>
</dbReference>
<sequence>MQLIRFDSLPATPWKNGGGITRQLLIQPAAANLDTFTLRVSIADVDSDGPFSDFSGIDRTLGLLSGHGLSLHENAQTVATLRPGGELRAFDGGRHISSTRLNGKVQDFNVMTRRGHASHQARYLQVKEPTELASSGPTLLLLADGNALLASDGHDTQQLAYRDALWLPHGGTLQLLAAAPCRLIVVEVVLA</sequence>
<name>A0ABV1M273_9NEIS</name>